<keyword evidence="5" id="KW-0720">Serine protease</keyword>
<dbReference type="EMBL" id="UOEF01000242">
    <property type="protein sequence ID" value="VAV97145.1"/>
    <property type="molecule type" value="Genomic_DNA"/>
</dbReference>
<dbReference type="Pfam" id="PF00326">
    <property type="entry name" value="Peptidase_S9"/>
    <property type="match status" value="1"/>
</dbReference>
<evidence type="ECO:0000259" key="6">
    <source>
        <dbReference type="Pfam" id="PF00326"/>
    </source>
</evidence>
<evidence type="ECO:0000256" key="3">
    <source>
        <dbReference type="ARBA" id="ARBA00022729"/>
    </source>
</evidence>
<sequence length="698" mass="76702">MKKITKTSFAALLIAGSAFSTPAIANPMTAEDLATLKRMGTPTVSPSEKWVAFDVTETAPETYDRSSALYLLDLSKSNQSPSRIADMPGESEHSPAFSVDGKSIYFLSDASGSEQLWRVDLSDGMVGKPIQASDLKADIAGFKLSPTGDNIAIWGDIAKNCPTFGCDEADGGDGNRAEPGPGTGREYDALFARHWSSWETPGNYSRIFAFDLKDGKLSGAGRAMDGGLTGDSPSKPFGGGEEIAWIPDGSGVVFALRKADRDEPKSTNLDIYGSKVDGGKAKPMPNNTAAVDNLPAFAPNDEWFAWAAMKRAGYESDRMVVKIMSKKNHTERALTRDWDRSVGSIVWAPNSRSLIVTAQDVLDHPAFEVDATSGKVTRLTGPGNVGTTIPLSDGSLIYTMNSRQAPTDLYRRSADGKTMQLTNINSRELAKIDKVDTRRFEFKGANGDRVWGMITKPVGATGKLPMAFLVHGGPQGSFGDSWSSRWNPKVMASRGYAVVTIDFHGSSGYGQEFMDSINQDWGGKPLEDLKLGYEAALKFDSQIDGERSCALGASYGGYMMNWISGQWPDRFKCIINHAGVFDLRSMALSTEELWFDQWDHGGPWWTRPTPEKWNPVNHITKWKTPTLVIHGEKDFRIPYTQSLMAFTALQEMNVPSKLLIFPDENHWILKGKNSVQWHRTVFEWMDKWTAQGGQEGED</sequence>
<dbReference type="SUPFAM" id="SSF53474">
    <property type="entry name" value="alpha/beta-Hydrolases"/>
    <property type="match status" value="1"/>
</dbReference>
<evidence type="ECO:0000313" key="7">
    <source>
        <dbReference type="EMBL" id="VAV97145.1"/>
    </source>
</evidence>
<dbReference type="Gene3D" id="2.120.10.30">
    <property type="entry name" value="TolB, C-terminal domain"/>
    <property type="match status" value="2"/>
</dbReference>
<dbReference type="FunFam" id="3.40.50.1820:FF:000028">
    <property type="entry name" value="S9 family peptidase"/>
    <property type="match status" value="1"/>
</dbReference>
<dbReference type="Gene3D" id="3.40.50.1820">
    <property type="entry name" value="alpha/beta hydrolase"/>
    <property type="match status" value="1"/>
</dbReference>
<dbReference type="AlphaFoldDB" id="A0A3B0SQM0"/>
<evidence type="ECO:0000256" key="5">
    <source>
        <dbReference type="ARBA" id="ARBA00022825"/>
    </source>
</evidence>
<dbReference type="InterPro" id="IPR011659">
    <property type="entry name" value="WD40"/>
</dbReference>
<dbReference type="PANTHER" id="PTHR42776">
    <property type="entry name" value="SERINE PEPTIDASE S9 FAMILY MEMBER"/>
    <property type="match status" value="1"/>
</dbReference>
<name>A0A3B0SQM0_9ZZZZ</name>
<organism evidence="7">
    <name type="scientific">hydrothermal vent metagenome</name>
    <dbReference type="NCBI Taxonomy" id="652676"/>
    <lineage>
        <taxon>unclassified sequences</taxon>
        <taxon>metagenomes</taxon>
        <taxon>ecological metagenomes</taxon>
    </lineage>
</organism>
<evidence type="ECO:0000256" key="2">
    <source>
        <dbReference type="ARBA" id="ARBA00022670"/>
    </source>
</evidence>
<protein>
    <submittedName>
        <fullName evidence="7">Alanyl dipeptidyl peptidase</fullName>
    </submittedName>
</protein>
<dbReference type="InterPro" id="IPR001375">
    <property type="entry name" value="Peptidase_S9_cat"/>
</dbReference>
<evidence type="ECO:0000256" key="1">
    <source>
        <dbReference type="ARBA" id="ARBA00010040"/>
    </source>
</evidence>
<dbReference type="InterPro" id="IPR011042">
    <property type="entry name" value="6-blade_b-propeller_TolB-like"/>
</dbReference>
<dbReference type="InterPro" id="IPR029058">
    <property type="entry name" value="AB_hydrolase_fold"/>
</dbReference>
<comment type="similarity">
    <text evidence="1">Belongs to the peptidase S9C family.</text>
</comment>
<dbReference type="GO" id="GO:0006508">
    <property type="term" value="P:proteolysis"/>
    <property type="evidence" value="ECO:0007669"/>
    <property type="project" value="UniProtKB-KW"/>
</dbReference>
<dbReference type="SUPFAM" id="SSF82171">
    <property type="entry name" value="DPP6 N-terminal domain-like"/>
    <property type="match status" value="1"/>
</dbReference>
<accession>A0A3B0SQM0</accession>
<keyword evidence="2" id="KW-0645">Protease</keyword>
<feature type="domain" description="Peptidase S9 prolyl oligopeptidase catalytic" evidence="6">
    <location>
        <begin position="482"/>
        <end position="690"/>
    </location>
</feature>
<dbReference type="GO" id="GO:0004252">
    <property type="term" value="F:serine-type endopeptidase activity"/>
    <property type="evidence" value="ECO:0007669"/>
    <property type="project" value="TreeGrafter"/>
</dbReference>
<gene>
    <name evidence="7" type="ORF">MNBD_ALPHA04-448</name>
</gene>
<dbReference type="Pfam" id="PF07676">
    <property type="entry name" value="PD40"/>
    <property type="match status" value="1"/>
</dbReference>
<keyword evidence="4" id="KW-0378">Hydrolase</keyword>
<dbReference type="PANTHER" id="PTHR42776:SF13">
    <property type="entry name" value="DIPEPTIDYL-PEPTIDASE 5"/>
    <property type="match status" value="1"/>
</dbReference>
<proteinExistence type="inferred from homology"/>
<keyword evidence="3" id="KW-0732">Signal</keyword>
<evidence type="ECO:0000256" key="4">
    <source>
        <dbReference type="ARBA" id="ARBA00022801"/>
    </source>
</evidence>
<reference evidence="7" key="1">
    <citation type="submission" date="2018-06" db="EMBL/GenBank/DDBJ databases">
        <authorList>
            <person name="Zhirakovskaya E."/>
        </authorList>
    </citation>
    <scope>NUCLEOTIDE SEQUENCE</scope>
</reference>